<keyword evidence="1" id="KW-1133">Transmembrane helix</keyword>
<keyword evidence="1" id="KW-0812">Transmembrane</keyword>
<dbReference type="EMBL" id="KQ965767">
    <property type="protein sequence ID" value="KXS14759.1"/>
    <property type="molecule type" value="Genomic_DNA"/>
</dbReference>
<keyword evidence="3" id="KW-1185">Reference proteome</keyword>
<name>A0A139ADM2_GONPJ</name>
<evidence type="ECO:0000313" key="2">
    <source>
        <dbReference type="EMBL" id="KXS14759.1"/>
    </source>
</evidence>
<sequence>MTSKLPLDPEKASEESRRADGQGYLNSLSFLAREAAHSTDPPIAQARQATEKAVISIVILRSVALLLILLFFPSLIESIVSSTEPWTRVIVFGFDPALDAVGGGVQKCTGVLGDMVLTTNVVAACSPAWGPTDIEVPGSCINRTAVEMMNSYKPGNSIWGHVFRNSRAKDGAVDSCFSRRSKALNDAVCSEKCDRALRWYFEIAKAGCGSTLLWTARNSSTRNPGHHLHVSTSEANFGLFIQQMVAVNASIDIHDVQSLTTFIRNVRCSDVARTRLHESAEAEVRGDIDRIDVISLVKKMVEPNTTMHITKTLVQPPIWGPGAYQWRDLKGGGCLCHRNATSVSYPGRDTMNLDTNRPDVNITDLDFARSACVCYGGMSPSQAAETLAAQIANATSRKEEALLKIGTDLCATHSEVFKTMVMDSNSVKNGLLNLHVMNNAKKTMELLCKEVEQVQSKVTGQTSSAQ</sequence>
<protein>
    <submittedName>
        <fullName evidence="2">Uncharacterized protein</fullName>
    </submittedName>
</protein>
<reference evidence="2 3" key="1">
    <citation type="journal article" date="2015" name="Genome Biol. Evol.">
        <title>Phylogenomic analyses indicate that early fungi evolved digesting cell walls of algal ancestors of land plants.</title>
        <authorList>
            <person name="Chang Y."/>
            <person name="Wang S."/>
            <person name="Sekimoto S."/>
            <person name="Aerts A.L."/>
            <person name="Choi C."/>
            <person name="Clum A."/>
            <person name="LaButti K.M."/>
            <person name="Lindquist E.A."/>
            <person name="Yee Ngan C."/>
            <person name="Ohm R.A."/>
            <person name="Salamov A.A."/>
            <person name="Grigoriev I.V."/>
            <person name="Spatafora J.W."/>
            <person name="Berbee M.L."/>
        </authorList>
    </citation>
    <scope>NUCLEOTIDE SEQUENCE [LARGE SCALE GENOMIC DNA]</scope>
    <source>
        <strain evidence="2 3">JEL478</strain>
    </source>
</reference>
<proteinExistence type="predicted"/>
<evidence type="ECO:0000313" key="3">
    <source>
        <dbReference type="Proteomes" id="UP000070544"/>
    </source>
</evidence>
<accession>A0A139ADM2</accession>
<gene>
    <name evidence="2" type="ORF">M427DRAFT_498304</name>
</gene>
<evidence type="ECO:0000256" key="1">
    <source>
        <dbReference type="SAM" id="Phobius"/>
    </source>
</evidence>
<keyword evidence="1" id="KW-0472">Membrane</keyword>
<feature type="transmembrane region" description="Helical" evidence="1">
    <location>
        <begin position="53"/>
        <end position="72"/>
    </location>
</feature>
<organism evidence="2 3">
    <name type="scientific">Gonapodya prolifera (strain JEL478)</name>
    <name type="common">Monoblepharis prolifera</name>
    <dbReference type="NCBI Taxonomy" id="1344416"/>
    <lineage>
        <taxon>Eukaryota</taxon>
        <taxon>Fungi</taxon>
        <taxon>Fungi incertae sedis</taxon>
        <taxon>Chytridiomycota</taxon>
        <taxon>Chytridiomycota incertae sedis</taxon>
        <taxon>Monoblepharidomycetes</taxon>
        <taxon>Monoblepharidales</taxon>
        <taxon>Gonapodyaceae</taxon>
        <taxon>Gonapodya</taxon>
    </lineage>
</organism>
<dbReference type="Proteomes" id="UP000070544">
    <property type="component" value="Unassembled WGS sequence"/>
</dbReference>
<dbReference type="AlphaFoldDB" id="A0A139ADM2"/>